<sequence>MKNVVIIAAKRTPVGSFGGTLSSFSAPELGAVTITEVIKKSGIRPDDVQEVVFGNVLTAGIGQAPARQAALKAGLSELTPATTVNKVCASGMKAIMIAANQIQLGEADIIAAGGMESMSNVPYYLPEHRFGSKLGHTQVEDGIIKDGLWDIYNDFHMGNAAELCASECNISREEQDEFAITSYKRAIRAHKEGRFTDEIIEMKVTDRKGNVSKVRMDEELDRVNFDKIPQLRPVFDSEGTVTPANASSINDGAAAVLLMSEEKAEEMGIAPLARILSQASTAKDPEWFTTAPSDAMPKALKRAGLQKEEMDLFEINEAFSVVSLANNKIMELNPEKVNIHGGAVSIGHPVGCSGARIMVTLIHALKHSGGTYGCAGICNGGGGASSMVIERLN</sequence>
<dbReference type="Proteomes" id="UP000184041">
    <property type="component" value="Unassembled WGS sequence"/>
</dbReference>
<dbReference type="PROSITE" id="PS00737">
    <property type="entry name" value="THIOLASE_2"/>
    <property type="match status" value="1"/>
</dbReference>
<dbReference type="InterPro" id="IPR002155">
    <property type="entry name" value="Thiolase"/>
</dbReference>
<dbReference type="STRING" id="1194090.SAMN05443144_11146"/>
<dbReference type="PROSITE" id="PS00098">
    <property type="entry name" value="THIOLASE_1"/>
    <property type="match status" value="1"/>
</dbReference>
<dbReference type="InterPro" id="IPR020617">
    <property type="entry name" value="Thiolase_C"/>
</dbReference>
<keyword evidence="11" id="KW-1185">Reference proteome</keyword>
<dbReference type="PIRSF" id="PIRSF000429">
    <property type="entry name" value="Ac-CoA_Ac_transf"/>
    <property type="match status" value="1"/>
</dbReference>
<protein>
    <submittedName>
        <fullName evidence="10">Acetyl-CoA C-acetyltransferase</fullName>
    </submittedName>
</protein>
<evidence type="ECO:0000256" key="5">
    <source>
        <dbReference type="ARBA" id="ARBA00023315"/>
    </source>
</evidence>
<dbReference type="FunFam" id="3.40.47.10:FF:000007">
    <property type="entry name" value="acetyl-CoA acetyltransferase, mitochondrial"/>
    <property type="match status" value="1"/>
</dbReference>
<evidence type="ECO:0000313" key="11">
    <source>
        <dbReference type="Proteomes" id="UP000184041"/>
    </source>
</evidence>
<feature type="domain" description="Thiolase N-terminal" evidence="8">
    <location>
        <begin position="4"/>
        <end position="262"/>
    </location>
</feature>
<keyword evidence="2 7" id="KW-0808">Transferase</keyword>
<keyword evidence="5 7" id="KW-0012">Acyltransferase</keyword>
<dbReference type="CDD" id="cd00751">
    <property type="entry name" value="thiolase"/>
    <property type="match status" value="1"/>
</dbReference>
<evidence type="ECO:0000259" key="8">
    <source>
        <dbReference type="Pfam" id="PF00108"/>
    </source>
</evidence>
<keyword evidence="4" id="KW-0630">Potassium</keyword>
<dbReference type="Pfam" id="PF00108">
    <property type="entry name" value="Thiolase_N"/>
    <property type="match status" value="1"/>
</dbReference>
<dbReference type="InterPro" id="IPR020615">
    <property type="entry name" value="Thiolase_acyl_enz_int_AS"/>
</dbReference>
<accession>A0A1M5DA54</accession>
<comment type="similarity">
    <text evidence="1 7">Belongs to the thiolase-like superfamily. Thiolase family.</text>
</comment>
<name>A0A1M5DA54_9BACT</name>
<feature type="active site" description="Proton acceptor" evidence="6">
    <location>
        <position position="348"/>
    </location>
</feature>
<proteinExistence type="inferred from homology"/>
<dbReference type="InterPro" id="IPR020616">
    <property type="entry name" value="Thiolase_N"/>
</dbReference>
<dbReference type="RefSeq" id="WP_073063987.1">
    <property type="nucleotide sequence ID" value="NZ_FQUS01000011.1"/>
</dbReference>
<evidence type="ECO:0000313" key="10">
    <source>
        <dbReference type="EMBL" id="SHF63827.1"/>
    </source>
</evidence>
<organism evidence="10 11">
    <name type="scientific">Fodinibius roseus</name>
    <dbReference type="NCBI Taxonomy" id="1194090"/>
    <lineage>
        <taxon>Bacteria</taxon>
        <taxon>Pseudomonadati</taxon>
        <taxon>Balneolota</taxon>
        <taxon>Balneolia</taxon>
        <taxon>Balneolales</taxon>
        <taxon>Balneolaceae</taxon>
        <taxon>Fodinibius</taxon>
    </lineage>
</organism>
<dbReference type="PANTHER" id="PTHR18919:SF156">
    <property type="entry name" value="ACETYL-COA ACETYLTRANSFERASE, MITOCHONDRIAL"/>
    <property type="match status" value="1"/>
</dbReference>
<evidence type="ECO:0000256" key="2">
    <source>
        <dbReference type="ARBA" id="ARBA00022679"/>
    </source>
</evidence>
<dbReference type="SUPFAM" id="SSF53901">
    <property type="entry name" value="Thiolase-like"/>
    <property type="match status" value="2"/>
</dbReference>
<dbReference type="InterPro" id="IPR016039">
    <property type="entry name" value="Thiolase-like"/>
</dbReference>
<dbReference type="EMBL" id="FQUS01000011">
    <property type="protein sequence ID" value="SHF63827.1"/>
    <property type="molecule type" value="Genomic_DNA"/>
</dbReference>
<dbReference type="OrthoDB" id="9764892at2"/>
<dbReference type="NCBIfam" id="TIGR01930">
    <property type="entry name" value="AcCoA-C-Actrans"/>
    <property type="match status" value="1"/>
</dbReference>
<feature type="active site" description="Acyl-thioester intermediate" evidence="6">
    <location>
        <position position="88"/>
    </location>
</feature>
<reference evidence="10 11" key="1">
    <citation type="submission" date="2016-11" db="EMBL/GenBank/DDBJ databases">
        <authorList>
            <person name="Jaros S."/>
            <person name="Januszkiewicz K."/>
            <person name="Wedrychowicz H."/>
        </authorList>
    </citation>
    <scope>NUCLEOTIDE SEQUENCE [LARGE SCALE GENOMIC DNA]</scope>
    <source>
        <strain evidence="10 11">DSM 21986</strain>
    </source>
</reference>
<gene>
    <name evidence="10" type="ORF">SAMN05443144_11146</name>
</gene>
<dbReference type="PANTHER" id="PTHR18919">
    <property type="entry name" value="ACETYL-COA C-ACYLTRANSFERASE"/>
    <property type="match status" value="1"/>
</dbReference>
<feature type="domain" description="Thiolase C-terminal" evidence="9">
    <location>
        <begin position="270"/>
        <end position="391"/>
    </location>
</feature>
<dbReference type="GO" id="GO:0006635">
    <property type="term" value="P:fatty acid beta-oxidation"/>
    <property type="evidence" value="ECO:0007669"/>
    <property type="project" value="TreeGrafter"/>
</dbReference>
<evidence type="ECO:0000256" key="3">
    <source>
        <dbReference type="ARBA" id="ARBA00022723"/>
    </source>
</evidence>
<dbReference type="InterPro" id="IPR020613">
    <property type="entry name" value="Thiolase_CS"/>
</dbReference>
<keyword evidence="3" id="KW-0479">Metal-binding</keyword>
<feature type="active site" description="Proton acceptor" evidence="6">
    <location>
        <position position="378"/>
    </location>
</feature>
<evidence type="ECO:0000256" key="6">
    <source>
        <dbReference type="PIRSR" id="PIRSR000429-1"/>
    </source>
</evidence>
<dbReference type="AlphaFoldDB" id="A0A1M5DA54"/>
<evidence type="ECO:0000256" key="7">
    <source>
        <dbReference type="RuleBase" id="RU003557"/>
    </source>
</evidence>
<dbReference type="Gene3D" id="3.40.47.10">
    <property type="match status" value="1"/>
</dbReference>
<dbReference type="Pfam" id="PF02803">
    <property type="entry name" value="Thiolase_C"/>
    <property type="match status" value="1"/>
</dbReference>
<evidence type="ECO:0000256" key="1">
    <source>
        <dbReference type="ARBA" id="ARBA00010982"/>
    </source>
</evidence>
<dbReference type="GO" id="GO:0046872">
    <property type="term" value="F:metal ion binding"/>
    <property type="evidence" value="ECO:0007669"/>
    <property type="project" value="UniProtKB-KW"/>
</dbReference>
<evidence type="ECO:0000259" key="9">
    <source>
        <dbReference type="Pfam" id="PF02803"/>
    </source>
</evidence>
<dbReference type="GO" id="GO:0003985">
    <property type="term" value="F:acetyl-CoA C-acetyltransferase activity"/>
    <property type="evidence" value="ECO:0007669"/>
    <property type="project" value="TreeGrafter"/>
</dbReference>
<evidence type="ECO:0000256" key="4">
    <source>
        <dbReference type="ARBA" id="ARBA00022958"/>
    </source>
</evidence>